<evidence type="ECO:0000256" key="10">
    <source>
        <dbReference type="ARBA" id="ARBA00022801"/>
    </source>
</evidence>
<reference evidence="19 20" key="1">
    <citation type="journal article" date="2024" name="Nat. Commun.">
        <title>Phylogenomics reveals the evolutionary origins of lichenization in chlorophyte algae.</title>
        <authorList>
            <person name="Puginier C."/>
            <person name="Libourel C."/>
            <person name="Otte J."/>
            <person name="Skaloud P."/>
            <person name="Haon M."/>
            <person name="Grisel S."/>
            <person name="Petersen M."/>
            <person name="Berrin J.G."/>
            <person name="Delaux P.M."/>
            <person name="Dal Grande F."/>
            <person name="Keller J."/>
        </authorList>
    </citation>
    <scope>NUCLEOTIDE SEQUENCE [LARGE SCALE GENOMIC DNA]</scope>
    <source>
        <strain evidence="19 20">SAG 216-7</strain>
    </source>
</reference>
<sequence length="759" mass="82139">MAADVGRDLMRVLVATDNHLGVWEKDEIRKDDSFLTFEEIFDVAKKEKVDCVLLGGDLFHDNKPSRTTLVRTMEILSKYCLNGGQVAFEIISNQAENFVSGKANFKNNSYSVGLPVFTIHGNHDDPSGVDNLSAVDVLSTCNLVNYFGKAQLEGSTIGKVEIVPVLLQKGSTKVALYGLGNIRDERLARAFQTHGSVDWRKPKVTPEYPAEDWFNIFVLHQNRVTRGQGAKNAIKEDYLPSFLDLVIWGHEHECLPDPVAAEADGTFSILQPGSSVATALSEGEAKKKHVVVLEVLGDQWRTFKFPLRTVRPFSFDQIVLADQQGLDREKSEDVAAVIERKVLSMIAAAAARAAGAEEAARAKLPLVRLRVDYTGFSTINSQRFGQKFVSRVANPHDMLLFHKAAARKAKVEGADEELTDADLRPEALDQQRVEQLLAEHLPENNVAIITRNEFTEALRDFVDKEEKTALAECVHKALAYSQSTAVQNGATDKDEDIAVLLASSMKERRESQAAATPWQEPAPPRAIGTAVRSNADLDLDDDDEGPSPSAMPPPPPQGRKRAAPSGSRAGSHAPGGARGRRQATLGESFARGTPSQAEDGVTATQRSVAARGGKASPAKRPARKAATGARARINNIRESDDELSGSDAAEEIDEVDLIEESDGEVEVLDEEPAPKRKRGAQGTLPVKRARKEGAAQARSSADARGTAGPVKGSFVEDSDSDGEPAPVTGRFGRRRLNMAAGGSAQQPSQVSARAWGAAR</sequence>
<dbReference type="Gene3D" id="3.30.110.110">
    <property type="entry name" value="Mre11, capping domain"/>
    <property type="match status" value="1"/>
</dbReference>
<dbReference type="CDD" id="cd00840">
    <property type="entry name" value="MPP_Mre11_N"/>
    <property type="match status" value="1"/>
</dbReference>
<keyword evidence="9 16" id="KW-0227">DNA damage</keyword>
<comment type="cofactor">
    <cofactor evidence="1 16">
        <name>Mn(2+)</name>
        <dbReference type="ChEBI" id="CHEBI:29035"/>
    </cofactor>
</comment>
<proteinExistence type="inferred from homology"/>
<evidence type="ECO:0000256" key="11">
    <source>
        <dbReference type="ARBA" id="ARBA00022839"/>
    </source>
</evidence>
<evidence type="ECO:0000259" key="18">
    <source>
        <dbReference type="SMART" id="SM01347"/>
    </source>
</evidence>
<feature type="region of interest" description="Disordered" evidence="17">
    <location>
        <begin position="536"/>
        <end position="759"/>
    </location>
</feature>
<evidence type="ECO:0000256" key="3">
    <source>
        <dbReference type="ARBA" id="ARBA00004286"/>
    </source>
</evidence>
<dbReference type="InterPro" id="IPR003701">
    <property type="entry name" value="Mre11"/>
</dbReference>
<keyword evidence="13 16" id="KW-0464">Manganese</keyword>
<dbReference type="Proteomes" id="UP001491310">
    <property type="component" value="Unassembled WGS sequence"/>
</dbReference>
<feature type="compositionally biased region" description="Low complexity" evidence="17">
    <location>
        <begin position="613"/>
        <end position="632"/>
    </location>
</feature>
<evidence type="ECO:0000313" key="19">
    <source>
        <dbReference type="EMBL" id="KAK9918573.1"/>
    </source>
</evidence>
<feature type="compositionally biased region" description="Acidic residues" evidence="17">
    <location>
        <begin position="639"/>
        <end position="671"/>
    </location>
</feature>
<dbReference type="Pfam" id="PF04152">
    <property type="entry name" value="Mre11_DNA_bind"/>
    <property type="match status" value="1"/>
</dbReference>
<keyword evidence="12 16" id="KW-0234">DNA repair</keyword>
<evidence type="ECO:0000256" key="1">
    <source>
        <dbReference type="ARBA" id="ARBA00001936"/>
    </source>
</evidence>
<dbReference type="InterPro" id="IPR029052">
    <property type="entry name" value="Metallo-depent_PP-like"/>
</dbReference>
<keyword evidence="5" id="KW-0158">Chromosome</keyword>
<name>A0ABR2Z384_9CHLO</name>
<keyword evidence="15 16" id="KW-0469">Meiosis</keyword>
<evidence type="ECO:0000256" key="2">
    <source>
        <dbReference type="ARBA" id="ARBA00004123"/>
    </source>
</evidence>
<gene>
    <name evidence="19" type="ORF">WJX75_005079</name>
</gene>
<evidence type="ECO:0000256" key="9">
    <source>
        <dbReference type="ARBA" id="ARBA00022763"/>
    </source>
</evidence>
<evidence type="ECO:0000256" key="16">
    <source>
        <dbReference type="PIRNR" id="PIRNR000882"/>
    </source>
</evidence>
<dbReference type="InterPro" id="IPR004843">
    <property type="entry name" value="Calcineurin-like_PHP"/>
</dbReference>
<dbReference type="InterPro" id="IPR038487">
    <property type="entry name" value="Mre11_capping_dom"/>
</dbReference>
<dbReference type="PANTHER" id="PTHR10139:SF1">
    <property type="entry name" value="DOUBLE-STRAND BREAK REPAIR PROTEIN MRE11"/>
    <property type="match status" value="1"/>
</dbReference>
<evidence type="ECO:0000256" key="8">
    <source>
        <dbReference type="ARBA" id="ARBA00022759"/>
    </source>
</evidence>
<dbReference type="PANTHER" id="PTHR10139">
    <property type="entry name" value="DOUBLE-STRAND BREAK REPAIR PROTEIN MRE11"/>
    <property type="match status" value="1"/>
</dbReference>
<keyword evidence="7" id="KW-0479">Metal-binding</keyword>
<dbReference type="Gene3D" id="3.60.21.10">
    <property type="match status" value="1"/>
</dbReference>
<comment type="caution">
    <text evidence="19">The sequence shown here is derived from an EMBL/GenBank/DDBJ whole genome shotgun (WGS) entry which is preliminary data.</text>
</comment>
<dbReference type="Pfam" id="PF00149">
    <property type="entry name" value="Metallophos"/>
    <property type="match status" value="1"/>
</dbReference>
<dbReference type="InterPro" id="IPR041796">
    <property type="entry name" value="Mre11_N"/>
</dbReference>
<evidence type="ECO:0000313" key="20">
    <source>
        <dbReference type="Proteomes" id="UP001491310"/>
    </source>
</evidence>
<keyword evidence="8 16" id="KW-0255">Endonuclease</keyword>
<dbReference type="SUPFAM" id="SSF56300">
    <property type="entry name" value="Metallo-dependent phosphatases"/>
    <property type="match status" value="1"/>
</dbReference>
<keyword evidence="20" id="KW-1185">Reference proteome</keyword>
<comment type="function">
    <text evidence="16">Core component of the MRN complex, which plays a central role in double-strand break (DSB) repair, DNA recombination, maintenance of telomere integrity and meiosis. The MRN complex is involved in the repair of DNA double-strand breaks (DSBs) via homologous recombination (HR), an error-free mechanism which primarily occurs during S and G2 phases. The complex (1) mediates the end resection of damaged DNA, which generates proper single-stranded DNA, a key initial steps in HR, and is (2) required for the recruitment of other repair factors and efficient activation of ATM and ATR upon DNA damage. Within the MRN complex, MRE11 possesses both single-strand endonuclease activity and double-strand-specific 3'-5' exonuclease activity. MRE11 first endonucleolytically cleaves the 5' strand at DNA DSB ends to prevent non-homologous end joining (NHEJ) and licence HR. It then generates a single-stranded DNA gap via 3' to 5' exonucleolytic degradation, which is required for single-strand invasion and recombination.</text>
</comment>
<keyword evidence="6 16" id="KW-0540">Nuclease</keyword>
<evidence type="ECO:0000256" key="4">
    <source>
        <dbReference type="ARBA" id="ARBA00009028"/>
    </source>
</evidence>
<comment type="similarity">
    <text evidence="4 16">Belongs to the MRE11/RAD32 family.</text>
</comment>
<keyword evidence="14 16" id="KW-0539">Nucleus</keyword>
<feature type="domain" description="Mre11 DNA-binding" evidence="18">
    <location>
        <begin position="300"/>
        <end position="461"/>
    </location>
</feature>
<keyword evidence="11 16" id="KW-0269">Exonuclease</keyword>
<evidence type="ECO:0000256" key="7">
    <source>
        <dbReference type="ARBA" id="ARBA00022723"/>
    </source>
</evidence>
<dbReference type="SMART" id="SM01347">
    <property type="entry name" value="Mre11_DNA_bind"/>
    <property type="match status" value="1"/>
</dbReference>
<evidence type="ECO:0000256" key="5">
    <source>
        <dbReference type="ARBA" id="ARBA00022454"/>
    </source>
</evidence>
<organism evidence="19 20">
    <name type="scientific">Coccomyxa subellipsoidea</name>
    <dbReference type="NCBI Taxonomy" id="248742"/>
    <lineage>
        <taxon>Eukaryota</taxon>
        <taxon>Viridiplantae</taxon>
        <taxon>Chlorophyta</taxon>
        <taxon>core chlorophytes</taxon>
        <taxon>Trebouxiophyceae</taxon>
        <taxon>Trebouxiophyceae incertae sedis</taxon>
        <taxon>Coccomyxaceae</taxon>
        <taxon>Coccomyxa</taxon>
    </lineage>
</organism>
<keyword evidence="10 16" id="KW-0378">Hydrolase</keyword>
<comment type="subcellular location">
    <subcellularLocation>
        <location evidence="3">Chromosome</location>
    </subcellularLocation>
    <subcellularLocation>
        <location evidence="2 16">Nucleus</location>
    </subcellularLocation>
</comment>
<protein>
    <recommendedName>
        <fullName evidence="16">Double-strand break repair protein</fullName>
    </recommendedName>
</protein>
<dbReference type="InterPro" id="IPR007281">
    <property type="entry name" value="Mre11_DNA-bd"/>
</dbReference>
<dbReference type="EMBL" id="JALJOT010000001">
    <property type="protein sequence ID" value="KAK9918573.1"/>
    <property type="molecule type" value="Genomic_DNA"/>
</dbReference>
<evidence type="ECO:0000256" key="13">
    <source>
        <dbReference type="ARBA" id="ARBA00023211"/>
    </source>
</evidence>
<dbReference type="PIRSF" id="PIRSF000882">
    <property type="entry name" value="DSB_repair_MRE11"/>
    <property type="match status" value="1"/>
</dbReference>
<evidence type="ECO:0000256" key="17">
    <source>
        <dbReference type="SAM" id="MobiDB-lite"/>
    </source>
</evidence>
<evidence type="ECO:0000256" key="12">
    <source>
        <dbReference type="ARBA" id="ARBA00023204"/>
    </source>
</evidence>
<evidence type="ECO:0000256" key="6">
    <source>
        <dbReference type="ARBA" id="ARBA00022722"/>
    </source>
</evidence>
<evidence type="ECO:0000256" key="14">
    <source>
        <dbReference type="ARBA" id="ARBA00023242"/>
    </source>
</evidence>
<evidence type="ECO:0000256" key="15">
    <source>
        <dbReference type="ARBA" id="ARBA00023254"/>
    </source>
</evidence>
<accession>A0ABR2Z384</accession>